<dbReference type="InterPro" id="IPR007197">
    <property type="entry name" value="rSAM"/>
</dbReference>
<feature type="domain" description="Radical SAM core" evidence="3">
    <location>
        <begin position="1"/>
        <end position="235"/>
    </location>
</feature>
<name>A0A5C8EVE6_BRAPL</name>
<organism evidence="4 5">
    <name type="scientific">Brachyspira pilosicoli</name>
    <name type="common">Serpulina pilosicoli</name>
    <dbReference type="NCBI Taxonomy" id="52584"/>
    <lineage>
        <taxon>Bacteria</taxon>
        <taxon>Pseudomonadati</taxon>
        <taxon>Spirochaetota</taxon>
        <taxon>Spirochaetia</taxon>
        <taxon>Brachyspirales</taxon>
        <taxon>Brachyspiraceae</taxon>
        <taxon>Brachyspira</taxon>
    </lineage>
</organism>
<dbReference type="CDD" id="cd01335">
    <property type="entry name" value="Radical_SAM"/>
    <property type="match status" value="1"/>
</dbReference>
<keyword evidence="2" id="KW-0949">S-adenosyl-L-methionine</keyword>
<evidence type="ECO:0000256" key="1">
    <source>
        <dbReference type="ARBA" id="ARBA00006100"/>
    </source>
</evidence>
<keyword evidence="2" id="KW-0411">Iron-sulfur</keyword>
<dbReference type="GO" id="GO:0046872">
    <property type="term" value="F:metal ion binding"/>
    <property type="evidence" value="ECO:0007669"/>
    <property type="project" value="UniProtKB-UniRule"/>
</dbReference>
<keyword evidence="2" id="KW-0408">Iron</keyword>
<dbReference type="PANTHER" id="PTHR13932">
    <property type="entry name" value="COPROPORPHYRINIGEN III OXIDASE"/>
    <property type="match status" value="1"/>
</dbReference>
<evidence type="ECO:0000256" key="2">
    <source>
        <dbReference type="RuleBase" id="RU364116"/>
    </source>
</evidence>
<evidence type="ECO:0000313" key="4">
    <source>
        <dbReference type="EMBL" id="TXJ41423.1"/>
    </source>
</evidence>
<keyword evidence="2" id="KW-0349">Heme</keyword>
<comment type="subcellular location">
    <subcellularLocation>
        <location evidence="2">Cytoplasm</location>
    </subcellularLocation>
</comment>
<dbReference type="PANTHER" id="PTHR13932:SF5">
    <property type="entry name" value="RADICAL S-ADENOSYL METHIONINE DOMAIN-CONTAINING PROTEIN 1, MITOCHONDRIAL"/>
    <property type="match status" value="1"/>
</dbReference>
<dbReference type="EMBL" id="SAXY01000044">
    <property type="protein sequence ID" value="TXJ41423.1"/>
    <property type="molecule type" value="Genomic_DNA"/>
</dbReference>
<comment type="caution">
    <text evidence="4">The sequence shown here is derived from an EMBL/GenBank/DDBJ whole genome shotgun (WGS) entry which is preliminary data.</text>
</comment>
<dbReference type="InterPro" id="IPR023404">
    <property type="entry name" value="rSAM_horseshoe"/>
</dbReference>
<keyword evidence="2" id="KW-0963">Cytoplasm</keyword>
<evidence type="ECO:0000259" key="3">
    <source>
        <dbReference type="PROSITE" id="PS51918"/>
    </source>
</evidence>
<sequence length="375" mass="44226">MSGLYIHIPFCTYKCSYCNFYSVVNMNNIEIYKNYIEALILELKLRIKDYNEEINTIYFGGGTPSVFNANLLKYLLDNILNILKNYQDIKLIKEITIESNINDINSEYINFLESVENIRISLGLQTFNEKSLSIINRRTELGEIVNALTLLNASAINNISLDFISGLPLNDKLQTKKDILKALEILPKTKHISLYYLELTKSLEEKWRDYLPKEEESVEYYKIASDTLRDLGFIRYEISNYAINNYESIHNSNYWKLKNYLGLGASAVGYYNSERYENIKNIKDYIEYIKQNKKPIKETEYIDKETQKKEFIFLSLRTVKGIDINNYNNIFKENFIDKYSSIIKDNKIYFLITDEYLSIKENYFNYADEISLLFL</sequence>
<dbReference type="OrthoDB" id="9808022at2"/>
<evidence type="ECO:0000313" key="5">
    <source>
        <dbReference type="Proteomes" id="UP000323176"/>
    </source>
</evidence>
<accession>A0A5C8EVE6</accession>
<dbReference type="InterPro" id="IPR006638">
    <property type="entry name" value="Elp3/MiaA/NifB-like_rSAM"/>
</dbReference>
<dbReference type="Gene3D" id="3.80.30.20">
    <property type="entry name" value="tm_1862 like domain"/>
    <property type="match status" value="1"/>
</dbReference>
<dbReference type="NCBIfam" id="TIGR00539">
    <property type="entry name" value="hemN_rel"/>
    <property type="match status" value="1"/>
</dbReference>
<keyword evidence="2" id="KW-0143">Chaperone</keyword>
<dbReference type="AlphaFoldDB" id="A0A5C8EVE6"/>
<dbReference type="SMART" id="SM00729">
    <property type="entry name" value="Elp3"/>
    <property type="match status" value="1"/>
</dbReference>
<dbReference type="InterPro" id="IPR004559">
    <property type="entry name" value="HemW-like"/>
</dbReference>
<comment type="similarity">
    <text evidence="1">Belongs to the anaerobic coproporphyrinogen-III oxidase family. HemW subfamily.</text>
</comment>
<dbReference type="SFLD" id="SFLDF00562">
    <property type="entry name" value="HemN-like__clustered_with_heat"/>
    <property type="match status" value="1"/>
</dbReference>
<dbReference type="GO" id="GO:0051539">
    <property type="term" value="F:4 iron, 4 sulfur cluster binding"/>
    <property type="evidence" value="ECO:0007669"/>
    <property type="project" value="UniProtKB-UniRule"/>
</dbReference>
<keyword evidence="2" id="KW-0479">Metal-binding</keyword>
<dbReference type="PROSITE" id="PS51918">
    <property type="entry name" value="RADICAL_SAM"/>
    <property type="match status" value="1"/>
</dbReference>
<proteinExistence type="inferred from homology"/>
<dbReference type="GO" id="GO:0005737">
    <property type="term" value="C:cytoplasm"/>
    <property type="evidence" value="ECO:0007669"/>
    <property type="project" value="UniProtKB-SubCell"/>
</dbReference>
<gene>
    <name evidence="4" type="primary">hemW</name>
    <name evidence="4" type="ORF">EPJ72_06885</name>
</gene>
<dbReference type="SUPFAM" id="SSF102114">
    <property type="entry name" value="Radical SAM enzymes"/>
    <property type="match status" value="1"/>
</dbReference>
<dbReference type="GO" id="GO:0004109">
    <property type="term" value="F:coproporphyrinogen oxidase activity"/>
    <property type="evidence" value="ECO:0007669"/>
    <property type="project" value="InterPro"/>
</dbReference>
<keyword evidence="2" id="KW-0004">4Fe-4S</keyword>
<dbReference type="InterPro" id="IPR058240">
    <property type="entry name" value="rSAM_sf"/>
</dbReference>
<dbReference type="Proteomes" id="UP000323176">
    <property type="component" value="Unassembled WGS sequence"/>
</dbReference>
<protein>
    <recommendedName>
        <fullName evidence="2">Heme chaperone HemW</fullName>
    </recommendedName>
</protein>
<dbReference type="InterPro" id="IPR034505">
    <property type="entry name" value="Coproporphyrinogen-III_oxidase"/>
</dbReference>
<reference evidence="4 5" key="1">
    <citation type="journal article" date="1992" name="Lakartidningen">
        <title>[Penicillin V and not amoxicillin is the first choice preparation in acute otitis].</title>
        <authorList>
            <person name="Kamme C."/>
            <person name="Lundgren K."/>
            <person name="Prellner K."/>
        </authorList>
    </citation>
    <scope>NUCLEOTIDE SEQUENCE [LARGE SCALE GENOMIC DNA]</scope>
    <source>
        <strain evidence="4 5">PC5538III-hc</strain>
    </source>
</reference>
<dbReference type="Pfam" id="PF04055">
    <property type="entry name" value="Radical_SAM"/>
    <property type="match status" value="1"/>
</dbReference>
<dbReference type="SFLD" id="SFLDG01065">
    <property type="entry name" value="anaerobic_coproporphyrinogen-I"/>
    <property type="match status" value="1"/>
</dbReference>
<comment type="function">
    <text evidence="2">Probably acts as a heme chaperone, transferring heme to an unknown acceptor. Binds one molecule of heme per monomer, possibly covalently. Binds 1 [4Fe-4S] cluster. The cluster is coordinated with 3 cysteines and an exchangeable S-adenosyl-L-methionine.</text>
</comment>
<dbReference type="SFLD" id="SFLDS00029">
    <property type="entry name" value="Radical_SAM"/>
    <property type="match status" value="1"/>
</dbReference>
<dbReference type="GO" id="GO:0006779">
    <property type="term" value="P:porphyrin-containing compound biosynthetic process"/>
    <property type="evidence" value="ECO:0007669"/>
    <property type="project" value="InterPro"/>
</dbReference>